<dbReference type="GO" id="GO:0016020">
    <property type="term" value="C:membrane"/>
    <property type="evidence" value="ECO:0007669"/>
    <property type="project" value="UniProtKB-SubCell"/>
</dbReference>
<dbReference type="SMART" id="SM00382">
    <property type="entry name" value="AAA"/>
    <property type="match status" value="2"/>
</dbReference>
<keyword evidence="2" id="KW-0677">Repeat</keyword>
<dbReference type="Proteomes" id="UP000788993">
    <property type="component" value="Unassembled WGS sequence"/>
</dbReference>
<evidence type="ECO:0000256" key="4">
    <source>
        <dbReference type="ARBA" id="ARBA00022840"/>
    </source>
</evidence>
<dbReference type="InterPro" id="IPR050168">
    <property type="entry name" value="AAA_ATPase_domain"/>
</dbReference>
<dbReference type="EMBL" id="JAEUBD010000095">
    <property type="protein sequence ID" value="KAH3678035.1"/>
    <property type="molecule type" value="Genomic_DNA"/>
</dbReference>
<keyword evidence="3" id="KW-0547">Nucleotide-binding</keyword>
<dbReference type="AlphaFoldDB" id="A0A9P8TGR5"/>
<dbReference type="InterPro" id="IPR003593">
    <property type="entry name" value="AAA+_ATPase"/>
</dbReference>
<dbReference type="PANTHER" id="PTHR23077">
    <property type="entry name" value="AAA-FAMILY ATPASE"/>
    <property type="match status" value="1"/>
</dbReference>
<dbReference type="Gene3D" id="3.40.50.300">
    <property type="entry name" value="P-loop containing nucleotide triphosphate hydrolases"/>
    <property type="match status" value="2"/>
</dbReference>
<dbReference type="FunFam" id="3.40.50.300:FF:000018">
    <property type="entry name" value="Cell division control 48"/>
    <property type="match status" value="1"/>
</dbReference>
<protein>
    <recommendedName>
        <fullName evidence="6">AAA+ ATPase domain-containing protein</fullName>
    </recommendedName>
</protein>
<name>A0A9P8TGR5_9ASCO</name>
<dbReference type="PROSITE" id="PS00674">
    <property type="entry name" value="AAA"/>
    <property type="match status" value="2"/>
</dbReference>
<evidence type="ECO:0000259" key="6">
    <source>
        <dbReference type="SMART" id="SM00382"/>
    </source>
</evidence>
<dbReference type="InterPro" id="IPR027417">
    <property type="entry name" value="P-loop_NTPase"/>
</dbReference>
<keyword evidence="8" id="KW-1185">Reference proteome</keyword>
<dbReference type="InterPro" id="IPR041569">
    <property type="entry name" value="AAA_lid_3"/>
</dbReference>
<dbReference type="PANTHER" id="PTHR23077:SF27">
    <property type="entry name" value="ATPASE FAMILY GENE 2 PROTEIN HOMOLOG A"/>
    <property type="match status" value="1"/>
</dbReference>
<evidence type="ECO:0000313" key="8">
    <source>
        <dbReference type="Proteomes" id="UP000788993"/>
    </source>
</evidence>
<dbReference type="Gene3D" id="1.10.8.60">
    <property type="match status" value="2"/>
</dbReference>
<keyword evidence="4" id="KW-0067">ATP-binding</keyword>
<evidence type="ECO:0000313" key="7">
    <source>
        <dbReference type="EMBL" id="KAH3678035.1"/>
    </source>
</evidence>
<evidence type="ECO:0000256" key="2">
    <source>
        <dbReference type="ARBA" id="ARBA00022737"/>
    </source>
</evidence>
<dbReference type="FunFam" id="3.40.50.300:FF:000012">
    <property type="entry name" value="Transitional endoplasmic reticulum ATPase"/>
    <property type="match status" value="1"/>
</dbReference>
<sequence length="744" mass="82823">MPPKTSSAKKSSTESELPKTKLPKLPTEFILRPSHAGLKNTAAVYVSPQILTITGWSAGNFVKITRGLSDVTLLLQTWKPEEEDLYDLNVILMSPEYLQLTHFLLGERVELKKATSQPPYASEVHVSIQENTDETTIRSKLIDIGLVYENLTTSDFQVTQIVNVDVVTDSFDQLSLQDQRRKKTLRPFLLHHKTTKFEFHTVQQLQPLPAPYSYSKIGGLGKQIETLKRTIDIPLFRPDIFQRFGIDPPRGVLLHGSSGTGKSLLLKSVAFESQGCHVINISGPAIVSKYLGGTEEKLREYFKEAMKYQPAIILIDEIDSLTPSRNSEDVSEVDTRVTATLLMALDSIDGAVVVIGATNRINSIDASLRRPGRFDQEIEIPIPDADSRYDILSTQFAAMRGQHELTDSQIRAIANTTHGYVGADLVSLCRESILKCVSRGITTHQENQKVSFADVEESKSEIQPSAMREIVLEMPKVSWDDIGGQEVLKRKLKEMVQLPLTAANTFRRLGISAPKGLLLYGPPGCSKTLTAKALASESGLNFLAIKGPEVFNKYVGESERKIREIFQKARTSAPSIIFIDEIDALATNRDSEDAGNVSRQVLNSMLNEIDGVEELKGVIIIGATNRPDSIDPALLRPGRLDRHVYVAPPDRHARKQILEKNTVHFNLPNRVLLIEKLSDLTEGFSGSETVLLCQEAGLAAIMENNDCQQVEERHFMTALNDISKNITPEMLEYYAEFGERYRAV</sequence>
<dbReference type="SUPFAM" id="SSF52540">
    <property type="entry name" value="P-loop containing nucleoside triphosphate hydrolases"/>
    <property type="match status" value="2"/>
</dbReference>
<feature type="domain" description="AAA+ ATPase" evidence="6">
    <location>
        <begin position="513"/>
        <end position="650"/>
    </location>
</feature>
<reference evidence="7" key="2">
    <citation type="submission" date="2021-01" db="EMBL/GenBank/DDBJ databases">
        <authorList>
            <person name="Schikora-Tamarit M.A."/>
        </authorList>
    </citation>
    <scope>NUCLEOTIDE SEQUENCE</scope>
    <source>
        <strain evidence="7">NCAIM Y.01608</strain>
    </source>
</reference>
<feature type="region of interest" description="Disordered" evidence="5">
    <location>
        <begin position="1"/>
        <end position="20"/>
    </location>
</feature>
<accession>A0A9P8TGR5</accession>
<dbReference type="InterPro" id="IPR003959">
    <property type="entry name" value="ATPase_AAA_core"/>
</dbReference>
<comment type="caution">
    <text evidence="7">The sequence shown here is derived from an EMBL/GenBank/DDBJ whole genome shotgun (WGS) entry which is preliminary data.</text>
</comment>
<feature type="compositionally biased region" description="Low complexity" evidence="5">
    <location>
        <begin position="1"/>
        <end position="10"/>
    </location>
</feature>
<feature type="domain" description="AAA+ ATPase" evidence="6">
    <location>
        <begin position="248"/>
        <end position="384"/>
    </location>
</feature>
<reference evidence="7" key="1">
    <citation type="journal article" date="2021" name="Open Biol.">
        <title>Shared evolutionary footprints suggest mitochondrial oxidative damage underlies multiple complex I losses in fungi.</title>
        <authorList>
            <person name="Schikora-Tamarit M.A."/>
            <person name="Marcet-Houben M."/>
            <person name="Nosek J."/>
            <person name="Gabaldon T."/>
        </authorList>
    </citation>
    <scope>NUCLEOTIDE SEQUENCE</scope>
    <source>
        <strain evidence="7">NCAIM Y.01608</strain>
    </source>
</reference>
<dbReference type="GO" id="GO:0005737">
    <property type="term" value="C:cytoplasm"/>
    <property type="evidence" value="ECO:0007669"/>
    <property type="project" value="TreeGrafter"/>
</dbReference>
<evidence type="ECO:0000256" key="5">
    <source>
        <dbReference type="SAM" id="MobiDB-lite"/>
    </source>
</evidence>
<dbReference type="InterPro" id="IPR003960">
    <property type="entry name" value="ATPase_AAA_CS"/>
</dbReference>
<comment type="subcellular location">
    <subcellularLocation>
        <location evidence="1">Membrane</location>
        <topology evidence="1">Peripheral membrane protein</topology>
    </subcellularLocation>
</comment>
<gene>
    <name evidence="7" type="ORF">OGATHE_000690</name>
</gene>
<evidence type="ECO:0000256" key="3">
    <source>
        <dbReference type="ARBA" id="ARBA00022741"/>
    </source>
</evidence>
<organism evidence="7 8">
    <name type="scientific">Ogataea polymorpha</name>
    <dbReference type="NCBI Taxonomy" id="460523"/>
    <lineage>
        <taxon>Eukaryota</taxon>
        <taxon>Fungi</taxon>
        <taxon>Dikarya</taxon>
        <taxon>Ascomycota</taxon>
        <taxon>Saccharomycotina</taxon>
        <taxon>Pichiomycetes</taxon>
        <taxon>Pichiales</taxon>
        <taxon>Pichiaceae</taxon>
        <taxon>Ogataea</taxon>
    </lineage>
</organism>
<dbReference type="Pfam" id="PF17862">
    <property type="entry name" value="AAA_lid_3"/>
    <property type="match status" value="2"/>
</dbReference>
<dbReference type="GO" id="GO:0005524">
    <property type="term" value="F:ATP binding"/>
    <property type="evidence" value="ECO:0007669"/>
    <property type="project" value="UniProtKB-KW"/>
</dbReference>
<dbReference type="GO" id="GO:0016887">
    <property type="term" value="F:ATP hydrolysis activity"/>
    <property type="evidence" value="ECO:0007669"/>
    <property type="project" value="InterPro"/>
</dbReference>
<dbReference type="CDD" id="cd19511">
    <property type="entry name" value="RecA-like_CDC48_r2-like"/>
    <property type="match status" value="1"/>
</dbReference>
<dbReference type="Pfam" id="PF00004">
    <property type="entry name" value="AAA"/>
    <property type="match status" value="2"/>
</dbReference>
<proteinExistence type="predicted"/>
<evidence type="ECO:0000256" key="1">
    <source>
        <dbReference type="ARBA" id="ARBA00004170"/>
    </source>
</evidence>